<comment type="subcellular location">
    <subcellularLocation>
        <location evidence="1">Nucleus</location>
    </subcellularLocation>
</comment>
<organism evidence="7 8">
    <name type="scientific">Dispira parvispora</name>
    <dbReference type="NCBI Taxonomy" id="1520584"/>
    <lineage>
        <taxon>Eukaryota</taxon>
        <taxon>Fungi</taxon>
        <taxon>Fungi incertae sedis</taxon>
        <taxon>Zoopagomycota</taxon>
        <taxon>Kickxellomycotina</taxon>
        <taxon>Dimargaritomycetes</taxon>
        <taxon>Dimargaritales</taxon>
        <taxon>Dimargaritaceae</taxon>
        <taxon>Dispira</taxon>
    </lineage>
</organism>
<evidence type="ECO:0000256" key="1">
    <source>
        <dbReference type="ARBA" id="ARBA00004123"/>
    </source>
</evidence>
<protein>
    <recommendedName>
        <fullName evidence="4">Protein MAK16</fullName>
    </recommendedName>
</protein>
<comment type="similarity">
    <text evidence="2 4">Belongs to the MAK16 family.</text>
</comment>
<dbReference type="FunFam" id="3.30.390.110:FF:000001">
    <property type="entry name" value="Protein MAK16 homolog"/>
    <property type="match status" value="1"/>
</dbReference>
<dbReference type="Proteomes" id="UP001150925">
    <property type="component" value="Unassembled WGS sequence"/>
</dbReference>
<dbReference type="OrthoDB" id="10251342at2759"/>
<evidence type="ECO:0000256" key="5">
    <source>
        <dbReference type="SAM" id="MobiDB-lite"/>
    </source>
</evidence>
<dbReference type="GO" id="GO:0030687">
    <property type="term" value="C:preribosome, large subunit precursor"/>
    <property type="evidence" value="ECO:0007669"/>
    <property type="project" value="TreeGrafter"/>
</dbReference>
<dbReference type="GO" id="GO:0000460">
    <property type="term" value="P:maturation of 5.8S rRNA"/>
    <property type="evidence" value="ECO:0007669"/>
    <property type="project" value="TreeGrafter"/>
</dbReference>
<dbReference type="GO" id="GO:0005730">
    <property type="term" value="C:nucleolus"/>
    <property type="evidence" value="ECO:0007669"/>
    <property type="project" value="UniProtKB-UniRule"/>
</dbReference>
<feature type="compositionally biased region" description="Polar residues" evidence="5">
    <location>
        <begin position="296"/>
        <end position="307"/>
    </location>
</feature>
<name>A0A9W8AP52_9FUNG</name>
<evidence type="ECO:0000256" key="2">
    <source>
        <dbReference type="ARBA" id="ARBA00005514"/>
    </source>
</evidence>
<dbReference type="PANTHER" id="PTHR23405:SF4">
    <property type="entry name" value="PROTEIN MAK16 HOMOLOG"/>
    <property type="match status" value="1"/>
</dbReference>
<dbReference type="Gene3D" id="3.30.390.110">
    <property type="match status" value="1"/>
</dbReference>
<evidence type="ECO:0000313" key="7">
    <source>
        <dbReference type="EMBL" id="KAJ1959045.1"/>
    </source>
</evidence>
<comment type="caution">
    <text evidence="7">The sequence shown here is derived from an EMBL/GenBank/DDBJ whole genome shotgun (WGS) entry which is preliminary data.</text>
</comment>
<proteinExistence type="inferred from homology"/>
<evidence type="ECO:0000256" key="3">
    <source>
        <dbReference type="ARBA" id="ARBA00023242"/>
    </source>
</evidence>
<accession>A0A9W8AP52</accession>
<reference evidence="7" key="1">
    <citation type="submission" date="2022-07" db="EMBL/GenBank/DDBJ databases">
        <title>Phylogenomic reconstructions and comparative analyses of Kickxellomycotina fungi.</title>
        <authorList>
            <person name="Reynolds N.K."/>
            <person name="Stajich J.E."/>
            <person name="Barry K."/>
            <person name="Grigoriev I.V."/>
            <person name="Crous P."/>
            <person name="Smith M.E."/>
        </authorList>
    </citation>
    <scope>NUCLEOTIDE SEQUENCE</scope>
    <source>
        <strain evidence="7">RSA 1196</strain>
    </source>
</reference>
<dbReference type="Pfam" id="PF04874">
    <property type="entry name" value="Mak16"/>
    <property type="match status" value="1"/>
</dbReference>
<gene>
    <name evidence="7" type="primary">mak16</name>
    <name evidence="7" type="ORF">IWQ62_004769</name>
</gene>
<dbReference type="GO" id="GO:0000470">
    <property type="term" value="P:maturation of LSU-rRNA"/>
    <property type="evidence" value="ECO:0007669"/>
    <property type="project" value="TreeGrafter"/>
</dbReference>
<evidence type="ECO:0000259" key="6">
    <source>
        <dbReference type="Pfam" id="PF01778"/>
    </source>
</evidence>
<sequence length="351" mass="40630">MNSDDIIWSVINTQFCSYKVTSTTQKFCRNQYNVTGFCSHQSCPLANSRYATVREHDGKLYLYMKTAERAHMPAKLWERVELPKNYAKALKVINDELQYWPGFLVHKCKQRLTKITQYLIRMRKLKLRQGTQLVNINKKVERREARREVKAEAAARLDRAIEKELLERLKSKAYGDTPLNVREDVWQEILSGKKLDVEDDQTDEDLSEGELEAERLLELEEENDELEASDIDEERFMHEFVSDISEDDISDLEDIGDDASDDDDDFDNLDTIEDGEDSVSESDDEPDTVQPPTKGDVTQSAKPTDSAKSGKRKLVETRKSRGTKAKRRQPYVEIEYEREDQSLEKGNVSAW</sequence>
<feature type="compositionally biased region" description="Basic residues" evidence="5">
    <location>
        <begin position="320"/>
        <end position="329"/>
    </location>
</feature>
<feature type="compositionally biased region" description="Acidic residues" evidence="5">
    <location>
        <begin position="244"/>
        <end position="287"/>
    </location>
</feature>
<dbReference type="InterPro" id="IPR006958">
    <property type="entry name" value="Mak16"/>
</dbReference>
<dbReference type="PIRSF" id="PIRSF003352">
    <property type="entry name" value="MAK16"/>
    <property type="match status" value="1"/>
</dbReference>
<dbReference type="PANTHER" id="PTHR23405">
    <property type="entry name" value="MAINTENANCE OF KILLER 16 MAK16 PROTEIN-RELATED"/>
    <property type="match status" value="1"/>
</dbReference>
<dbReference type="AlphaFoldDB" id="A0A9W8AP52"/>
<feature type="region of interest" description="Disordered" evidence="5">
    <location>
        <begin position="243"/>
        <end position="331"/>
    </location>
</feature>
<dbReference type="EMBL" id="JANBPY010001695">
    <property type="protein sequence ID" value="KAJ1959045.1"/>
    <property type="molecule type" value="Genomic_DNA"/>
</dbReference>
<evidence type="ECO:0000256" key="4">
    <source>
        <dbReference type="PIRNR" id="PIRNR003352"/>
    </source>
</evidence>
<evidence type="ECO:0000313" key="8">
    <source>
        <dbReference type="Proteomes" id="UP001150925"/>
    </source>
</evidence>
<dbReference type="InterPro" id="IPR029004">
    <property type="entry name" value="Ribosomal_eL28/Mak16"/>
</dbReference>
<keyword evidence="3 4" id="KW-0539">Nucleus</keyword>
<keyword evidence="8" id="KW-1185">Reference proteome</keyword>
<dbReference type="Pfam" id="PF01778">
    <property type="entry name" value="Ribosomal_L28e"/>
    <property type="match status" value="1"/>
</dbReference>
<feature type="domain" description="Ribosomal eL28/Mak16" evidence="6">
    <location>
        <begin position="6"/>
        <end position="118"/>
    </location>
</feature>